<dbReference type="Pfam" id="PF01467">
    <property type="entry name" value="CTP_transf_like"/>
    <property type="match status" value="1"/>
</dbReference>
<dbReference type="OMA" id="GWDPNIQ"/>
<protein>
    <recommendedName>
        <fullName evidence="2">Cytidyltransferase-like domain-containing protein</fullName>
    </recommendedName>
</protein>
<dbReference type="OrthoDB" id="330671at2759"/>
<dbReference type="CDD" id="cd02164">
    <property type="entry name" value="PPAT_CoAS"/>
    <property type="match status" value="1"/>
</dbReference>
<feature type="compositionally biased region" description="Polar residues" evidence="1">
    <location>
        <begin position="388"/>
        <end position="411"/>
    </location>
</feature>
<feature type="compositionally biased region" description="Basic and acidic residues" evidence="1">
    <location>
        <begin position="347"/>
        <end position="360"/>
    </location>
</feature>
<evidence type="ECO:0000259" key="2">
    <source>
        <dbReference type="Pfam" id="PF01467"/>
    </source>
</evidence>
<dbReference type="Proteomes" id="UP000007431">
    <property type="component" value="Unassembled WGS sequence"/>
</dbReference>
<dbReference type="GeneID" id="9594474"/>
<dbReference type="GO" id="GO:0004140">
    <property type="term" value="F:dephospho-CoA kinase activity"/>
    <property type="evidence" value="ECO:0007669"/>
    <property type="project" value="TreeGrafter"/>
</dbReference>
<feature type="domain" description="Cytidyltransferase-like" evidence="2">
    <location>
        <begin position="171"/>
        <end position="226"/>
    </location>
</feature>
<proteinExistence type="predicted"/>
<dbReference type="PANTHER" id="PTHR10695">
    <property type="entry name" value="DEPHOSPHO-COA KINASE-RELATED"/>
    <property type="match status" value="1"/>
</dbReference>
<feature type="region of interest" description="Disordered" evidence="1">
    <location>
        <begin position="329"/>
        <end position="431"/>
    </location>
</feature>
<accession>D8PST2</accession>
<gene>
    <name evidence="3" type="ORF">SCHCODRAFT_232714</name>
</gene>
<dbReference type="AlphaFoldDB" id="D8PST2"/>
<evidence type="ECO:0000313" key="3">
    <source>
        <dbReference type="EMBL" id="EFJ00392.1"/>
    </source>
</evidence>
<reference evidence="3 4" key="1">
    <citation type="journal article" date="2010" name="Nat. Biotechnol.">
        <title>Genome sequence of the model mushroom Schizophyllum commune.</title>
        <authorList>
            <person name="Ohm R.A."/>
            <person name="de Jong J.F."/>
            <person name="Lugones L.G."/>
            <person name="Aerts A."/>
            <person name="Kothe E."/>
            <person name="Stajich J.E."/>
            <person name="de Vries R.P."/>
            <person name="Record E."/>
            <person name="Levasseur A."/>
            <person name="Baker S.E."/>
            <person name="Bartholomew K.A."/>
            <person name="Coutinho P.M."/>
            <person name="Erdmann S."/>
            <person name="Fowler T.J."/>
            <person name="Gathman A.C."/>
            <person name="Lombard V."/>
            <person name="Henrissat B."/>
            <person name="Knabe N."/>
            <person name="Kuees U."/>
            <person name="Lilly W.W."/>
            <person name="Lindquist E."/>
            <person name="Lucas S."/>
            <person name="Magnuson J.K."/>
            <person name="Piumi F."/>
            <person name="Raudaskoski M."/>
            <person name="Salamov A."/>
            <person name="Schmutz J."/>
            <person name="Schwarze F.W.M.R."/>
            <person name="vanKuyk P.A."/>
            <person name="Horton J.S."/>
            <person name="Grigoriev I.V."/>
            <person name="Woesten H.A.B."/>
        </authorList>
    </citation>
    <scope>NUCLEOTIDE SEQUENCE [LARGE SCALE GENOMIC DNA]</scope>
    <source>
        <strain evidence="4">H4-8 / FGSC 9210</strain>
    </source>
</reference>
<dbReference type="EMBL" id="GL377303">
    <property type="protein sequence ID" value="EFJ00392.1"/>
    <property type="molecule type" value="Genomic_DNA"/>
</dbReference>
<organism evidence="4">
    <name type="scientific">Schizophyllum commune (strain H4-8 / FGSC 9210)</name>
    <name type="common">Split gill fungus</name>
    <dbReference type="NCBI Taxonomy" id="578458"/>
    <lineage>
        <taxon>Eukaryota</taxon>
        <taxon>Fungi</taxon>
        <taxon>Dikarya</taxon>
        <taxon>Basidiomycota</taxon>
        <taxon>Agaricomycotina</taxon>
        <taxon>Agaricomycetes</taxon>
        <taxon>Agaricomycetidae</taxon>
        <taxon>Agaricales</taxon>
        <taxon>Schizophyllaceae</taxon>
        <taxon>Schizophyllum</taxon>
    </lineage>
</organism>
<dbReference type="GO" id="GO:0015937">
    <property type="term" value="P:coenzyme A biosynthetic process"/>
    <property type="evidence" value="ECO:0007669"/>
    <property type="project" value="TreeGrafter"/>
</dbReference>
<dbReference type="InParanoid" id="D8PST2"/>
<dbReference type="PANTHER" id="PTHR10695:SF46">
    <property type="entry name" value="BIFUNCTIONAL COENZYME A SYNTHASE-RELATED"/>
    <property type="match status" value="1"/>
</dbReference>
<dbReference type="HOGENOM" id="CLU_035272_0_0_1"/>
<dbReference type="InterPro" id="IPR014729">
    <property type="entry name" value="Rossmann-like_a/b/a_fold"/>
</dbReference>
<dbReference type="SUPFAM" id="SSF52374">
    <property type="entry name" value="Nucleotidylyl transferase"/>
    <property type="match status" value="1"/>
</dbReference>
<dbReference type="eggNOG" id="KOG3351">
    <property type="taxonomic scope" value="Eukaryota"/>
</dbReference>
<dbReference type="InterPro" id="IPR004821">
    <property type="entry name" value="Cyt_trans-like"/>
</dbReference>
<dbReference type="STRING" id="578458.D8PST2"/>
<keyword evidence="4" id="KW-1185">Reference proteome</keyword>
<dbReference type="RefSeq" id="XP_003035294.1">
    <property type="nucleotide sequence ID" value="XM_003035248.1"/>
</dbReference>
<evidence type="ECO:0000256" key="1">
    <source>
        <dbReference type="SAM" id="MobiDB-lite"/>
    </source>
</evidence>
<sequence>MCSPQPPANSVNKGLLLASIRSFEPPDYLSAAISTCSHATKYHLTIVLYSRVFNVDPDCTVNHAAHWNDVQKLLTRAYVSATKAAQDQNKVLMDVDVLLRGINEGYPSNLHGYDAVFRVAGDAIPVHIPAAVMRLPHTYLSPTVAVTSLGPPSPRSTDEDLTDSQFPVVALGGTFDHLHAGHKILLSMAIWIAREKLIVGLTDDALLVRKRYSEVLESLFVRETRLRAFLMLVNPALTYDIVPINDVYGPTGWDENIQALVVSKETESGAQAIATHRAEKGLSALRTFVIDVISPTSHKLDAEDEHALRETKMGSTFIRQWILEQQRRRGRARSGSVLHMGGFVETEGSRRREEEAKETSEEADAGVGAAGKEEAGQEAATAEEGPQDASNEDSTGTTGEPATHPAESSPQAEEPQDTPAGDEPRPAATIA</sequence>
<dbReference type="KEGG" id="scm:SCHCO_02605501"/>
<dbReference type="Gene3D" id="3.40.50.620">
    <property type="entry name" value="HUPs"/>
    <property type="match status" value="1"/>
</dbReference>
<evidence type="ECO:0000313" key="4">
    <source>
        <dbReference type="Proteomes" id="UP000007431"/>
    </source>
</evidence>
<name>D8PST2_SCHCM</name>
<dbReference type="VEuPathDB" id="FungiDB:SCHCODRAFT_02605501"/>